<dbReference type="EMBL" id="OW240913">
    <property type="protein sequence ID" value="CAH2256030.1"/>
    <property type="molecule type" value="Genomic_DNA"/>
</dbReference>
<proteinExistence type="predicted"/>
<name>A0AAD1RIY3_PELCU</name>
<reference evidence="1" key="1">
    <citation type="submission" date="2022-03" db="EMBL/GenBank/DDBJ databases">
        <authorList>
            <person name="Alioto T."/>
            <person name="Alioto T."/>
            <person name="Gomez Garrido J."/>
        </authorList>
    </citation>
    <scope>NUCLEOTIDE SEQUENCE</scope>
</reference>
<gene>
    <name evidence="1" type="ORF">PECUL_23A032259</name>
</gene>
<keyword evidence="2" id="KW-1185">Reference proteome</keyword>
<organism evidence="1 2">
    <name type="scientific">Pelobates cultripes</name>
    <name type="common">Western spadefoot toad</name>
    <dbReference type="NCBI Taxonomy" id="61616"/>
    <lineage>
        <taxon>Eukaryota</taxon>
        <taxon>Metazoa</taxon>
        <taxon>Chordata</taxon>
        <taxon>Craniata</taxon>
        <taxon>Vertebrata</taxon>
        <taxon>Euteleostomi</taxon>
        <taxon>Amphibia</taxon>
        <taxon>Batrachia</taxon>
        <taxon>Anura</taxon>
        <taxon>Pelobatoidea</taxon>
        <taxon>Pelobatidae</taxon>
        <taxon>Pelobates</taxon>
    </lineage>
</organism>
<accession>A0AAD1RIY3</accession>
<evidence type="ECO:0000313" key="1">
    <source>
        <dbReference type="EMBL" id="CAH2256030.1"/>
    </source>
</evidence>
<evidence type="ECO:0000313" key="2">
    <source>
        <dbReference type="Proteomes" id="UP001295444"/>
    </source>
</evidence>
<sequence length="129" mass="14045">MSPRVSKYTCGVWLDNSVLRLASLAKFENSIVACQNVSEEPGAYYWKGLRIIIAMDLQGTPGGSGQVPPIQSQPSGSSAAESLWIPVAEPQGGRGLEYLRPLEVQSPPGTTIGYVIQNWSLSTHFYYPE</sequence>
<dbReference type="Proteomes" id="UP001295444">
    <property type="component" value="Chromosome 02"/>
</dbReference>
<protein>
    <submittedName>
        <fullName evidence="1">Uncharacterized protein</fullName>
    </submittedName>
</protein>
<dbReference type="AlphaFoldDB" id="A0AAD1RIY3"/>